<name>A0AC35UE10_9BILA</name>
<proteinExistence type="predicted"/>
<sequence length="480" mass="55046">MNAAVQSCKSCKMFTLRSARENRVYKCKRNTMDCEIKAGNGRMCRYCRLAKAIRCGMVVPKRNEEPIIYKKNAVVEVSEACRRNPELCKLEAKQDSFDEEEDFNSDYVTNFDTESDQPMYQNDFESKDIYDTQNIYNTQTDYSVQTTVISNNQFNFSNDVIYPIRSISPSYAIYGGTTLPTKVCIKENKVIFDVDAILNLVKANLHGPGINIPKRNGITYSPLQNLCYALGQHIEQYEQRSREDICISKDMSCKDFSSFSLSAFKLLSVTLMFCPEFCSLSISDRVHMFNNMFALFHTIERCYTSIKTFKNDPRTILLVNGTHATDGMHPYINDKEVPDSVKLNLQKLMNPVTMYQINAIYKPMKELDLCMLEFTYLVGTALYDIQELDTVSEAGKEYSKRVLQSFNDELHSFYTVSSTHRDNYAFRLSEMVKIVAKAQKYISLKGDSMLTAQVFNIFSCSTLFCSKLGLSGERIQFLIN</sequence>
<evidence type="ECO:0000313" key="1">
    <source>
        <dbReference type="Proteomes" id="UP000095286"/>
    </source>
</evidence>
<evidence type="ECO:0000313" key="2">
    <source>
        <dbReference type="WBParaSite" id="RSKR_0000993300.1"/>
    </source>
</evidence>
<reference evidence="2" key="1">
    <citation type="submission" date="2016-11" db="UniProtKB">
        <authorList>
            <consortium name="WormBaseParasite"/>
        </authorList>
    </citation>
    <scope>IDENTIFICATION</scope>
    <source>
        <strain evidence="2">KR3021</strain>
    </source>
</reference>
<organism evidence="1 2">
    <name type="scientific">Rhabditophanes sp. KR3021</name>
    <dbReference type="NCBI Taxonomy" id="114890"/>
    <lineage>
        <taxon>Eukaryota</taxon>
        <taxon>Metazoa</taxon>
        <taxon>Ecdysozoa</taxon>
        <taxon>Nematoda</taxon>
        <taxon>Chromadorea</taxon>
        <taxon>Rhabditida</taxon>
        <taxon>Tylenchina</taxon>
        <taxon>Panagrolaimomorpha</taxon>
        <taxon>Strongyloidoidea</taxon>
        <taxon>Alloionematidae</taxon>
        <taxon>Rhabditophanes</taxon>
    </lineage>
</organism>
<protein>
    <submittedName>
        <fullName evidence="2">Zn(2)-C6 fungal-type domain-containing protein</fullName>
    </submittedName>
</protein>
<dbReference type="Proteomes" id="UP000095286">
    <property type="component" value="Unplaced"/>
</dbReference>
<accession>A0AC35UE10</accession>
<dbReference type="WBParaSite" id="RSKR_0000993300.1">
    <property type="protein sequence ID" value="RSKR_0000993300.1"/>
    <property type="gene ID" value="RSKR_0000993300"/>
</dbReference>